<sequence length="123" mass="13410">ALAAFHDQTSTEANPTARILSDSEDSHTSDKEEVTRKRYWKGDSASTGKGNAPAKSLKLSLTLPLHNTLDPLEGSTTNAGNVMDDYYLNCSDVDLLANALRDSSSEFVKETFINMRPVTDLDS</sequence>
<organism evidence="2 3">
    <name type="scientific">Pelobates cultripes</name>
    <name type="common">Western spadefoot toad</name>
    <dbReference type="NCBI Taxonomy" id="61616"/>
    <lineage>
        <taxon>Eukaryota</taxon>
        <taxon>Metazoa</taxon>
        <taxon>Chordata</taxon>
        <taxon>Craniata</taxon>
        <taxon>Vertebrata</taxon>
        <taxon>Euteleostomi</taxon>
        <taxon>Amphibia</taxon>
        <taxon>Batrachia</taxon>
        <taxon>Anura</taxon>
        <taxon>Pelobatoidea</taxon>
        <taxon>Pelobatidae</taxon>
        <taxon>Pelobates</taxon>
    </lineage>
</organism>
<accession>A0AAD1TBD2</accession>
<protein>
    <submittedName>
        <fullName evidence="2">Uncharacterized protein</fullName>
    </submittedName>
</protein>
<evidence type="ECO:0000256" key="1">
    <source>
        <dbReference type="SAM" id="MobiDB-lite"/>
    </source>
</evidence>
<keyword evidence="3" id="KW-1185">Reference proteome</keyword>
<name>A0AAD1TBD2_PELCU</name>
<reference evidence="2" key="1">
    <citation type="submission" date="2022-03" db="EMBL/GenBank/DDBJ databases">
        <authorList>
            <person name="Alioto T."/>
            <person name="Alioto T."/>
            <person name="Gomez Garrido J."/>
        </authorList>
    </citation>
    <scope>NUCLEOTIDE SEQUENCE</scope>
</reference>
<evidence type="ECO:0000313" key="2">
    <source>
        <dbReference type="EMBL" id="CAH2320118.1"/>
    </source>
</evidence>
<proteinExistence type="predicted"/>
<feature type="non-terminal residue" evidence="2">
    <location>
        <position position="1"/>
    </location>
</feature>
<dbReference type="AlphaFoldDB" id="A0AAD1TBD2"/>
<dbReference type="EMBL" id="OW240921">
    <property type="protein sequence ID" value="CAH2320118.1"/>
    <property type="molecule type" value="Genomic_DNA"/>
</dbReference>
<evidence type="ECO:0000313" key="3">
    <source>
        <dbReference type="Proteomes" id="UP001295444"/>
    </source>
</evidence>
<feature type="non-terminal residue" evidence="2">
    <location>
        <position position="123"/>
    </location>
</feature>
<feature type="region of interest" description="Disordered" evidence="1">
    <location>
        <begin position="1"/>
        <end position="54"/>
    </location>
</feature>
<gene>
    <name evidence="2" type="ORF">PECUL_23A022684</name>
</gene>
<dbReference type="Proteomes" id="UP001295444">
    <property type="component" value="Chromosome 10"/>
</dbReference>
<feature type="compositionally biased region" description="Basic and acidic residues" evidence="1">
    <location>
        <begin position="24"/>
        <end position="36"/>
    </location>
</feature>